<accession>A0A3B1A6S9</accession>
<dbReference type="NCBIfam" id="TIGR00547">
    <property type="entry name" value="lolA"/>
    <property type="match status" value="1"/>
</dbReference>
<dbReference type="SUPFAM" id="SSF89392">
    <property type="entry name" value="Prokaryotic lipoproteins and lipoprotein localization factors"/>
    <property type="match status" value="1"/>
</dbReference>
<keyword evidence="7" id="KW-0653">Protein transport</keyword>
<evidence type="ECO:0000313" key="9">
    <source>
        <dbReference type="EMBL" id="VAW95793.1"/>
    </source>
</evidence>
<dbReference type="InterPro" id="IPR018323">
    <property type="entry name" value="OM_lipoprot_carrier_LolA_Pbac"/>
</dbReference>
<dbReference type="CDD" id="cd16325">
    <property type="entry name" value="LolA"/>
    <property type="match status" value="1"/>
</dbReference>
<evidence type="ECO:0000256" key="1">
    <source>
        <dbReference type="ARBA" id="ARBA00004418"/>
    </source>
</evidence>
<comment type="subcellular location">
    <subcellularLocation>
        <location evidence="1">Periplasm</location>
    </subcellularLocation>
</comment>
<evidence type="ECO:0000256" key="2">
    <source>
        <dbReference type="ARBA" id="ARBA00007615"/>
    </source>
</evidence>
<dbReference type="Pfam" id="PF03548">
    <property type="entry name" value="LolA"/>
    <property type="match status" value="1"/>
</dbReference>
<protein>
    <recommendedName>
        <fullName evidence="4">Outer-membrane lipoprotein carrier protein</fullName>
    </recommendedName>
</protein>
<dbReference type="PANTHER" id="PTHR35869">
    <property type="entry name" value="OUTER-MEMBRANE LIPOPROTEIN CARRIER PROTEIN"/>
    <property type="match status" value="1"/>
</dbReference>
<comment type="similarity">
    <text evidence="2">Belongs to the LolA family.</text>
</comment>
<dbReference type="EMBL" id="UOFS01000024">
    <property type="protein sequence ID" value="VAW95793.1"/>
    <property type="molecule type" value="Genomic_DNA"/>
</dbReference>
<keyword evidence="8" id="KW-0143">Chaperone</keyword>
<comment type="subunit">
    <text evidence="3">Monomer.</text>
</comment>
<dbReference type="GO" id="GO:0042953">
    <property type="term" value="P:lipoprotein transport"/>
    <property type="evidence" value="ECO:0007669"/>
    <property type="project" value="InterPro"/>
</dbReference>
<evidence type="ECO:0000256" key="4">
    <source>
        <dbReference type="ARBA" id="ARBA00014035"/>
    </source>
</evidence>
<dbReference type="HAMAP" id="MF_00240">
    <property type="entry name" value="LolA"/>
    <property type="match status" value="1"/>
</dbReference>
<reference evidence="9" key="1">
    <citation type="submission" date="2018-06" db="EMBL/GenBank/DDBJ databases">
        <authorList>
            <person name="Zhirakovskaya E."/>
        </authorList>
    </citation>
    <scope>NUCLEOTIDE SEQUENCE</scope>
</reference>
<organism evidence="9">
    <name type="scientific">hydrothermal vent metagenome</name>
    <dbReference type="NCBI Taxonomy" id="652676"/>
    <lineage>
        <taxon>unclassified sequences</taxon>
        <taxon>metagenomes</taxon>
        <taxon>ecological metagenomes</taxon>
    </lineage>
</organism>
<evidence type="ECO:0000256" key="7">
    <source>
        <dbReference type="ARBA" id="ARBA00022927"/>
    </source>
</evidence>
<dbReference type="PANTHER" id="PTHR35869:SF1">
    <property type="entry name" value="OUTER-MEMBRANE LIPOPROTEIN CARRIER PROTEIN"/>
    <property type="match status" value="1"/>
</dbReference>
<dbReference type="AlphaFoldDB" id="A0A3B1A6S9"/>
<sequence length="212" mass="24109">MKNTIKQFYSLIIVATLFLFTSNTVFAASVISKYFSGINSFKVDFTQKSIELDNSVSKVSLGYLIVKNPDKFYLEYTKPDKLIYVADGKKLWSYDEDLEQVIVKTQSNILINTPAMILSQPQDIDIKYNIIELGTKNRVTKYKLTPKLKNTTFESITIGFSDGNLKSMEMLDNFGQHTLLRFNNIEKNPSLKPNTFNFVPPEGVDVISDDVS</sequence>
<proteinExistence type="inferred from homology"/>
<evidence type="ECO:0000256" key="5">
    <source>
        <dbReference type="ARBA" id="ARBA00022448"/>
    </source>
</evidence>
<dbReference type="InterPro" id="IPR004564">
    <property type="entry name" value="OM_lipoprot_carrier_LolA-like"/>
</dbReference>
<name>A0A3B1A6S9_9ZZZZ</name>
<keyword evidence="5" id="KW-0813">Transport</keyword>
<dbReference type="GO" id="GO:0042597">
    <property type="term" value="C:periplasmic space"/>
    <property type="evidence" value="ECO:0007669"/>
    <property type="project" value="UniProtKB-SubCell"/>
</dbReference>
<evidence type="ECO:0000256" key="8">
    <source>
        <dbReference type="ARBA" id="ARBA00023186"/>
    </source>
</evidence>
<dbReference type="InterPro" id="IPR029046">
    <property type="entry name" value="LolA/LolB/LppX"/>
</dbReference>
<evidence type="ECO:0000256" key="6">
    <source>
        <dbReference type="ARBA" id="ARBA00022764"/>
    </source>
</evidence>
<gene>
    <name evidence="9" type="ORF">MNBD_GAMMA22-1869</name>
</gene>
<evidence type="ECO:0000256" key="3">
    <source>
        <dbReference type="ARBA" id="ARBA00011245"/>
    </source>
</evidence>
<dbReference type="Gene3D" id="2.50.20.10">
    <property type="entry name" value="Lipoprotein localisation LolA/LolB/LppX"/>
    <property type="match status" value="1"/>
</dbReference>
<keyword evidence="6" id="KW-0574">Periplasm</keyword>